<accession>A0A7S7NYC4</accession>
<evidence type="ECO:0000313" key="3">
    <source>
        <dbReference type="Proteomes" id="UP000593892"/>
    </source>
</evidence>
<protein>
    <submittedName>
        <fullName evidence="2">HEAT repeat domain-containing protein</fullName>
    </submittedName>
</protein>
<gene>
    <name evidence="2" type="ORF">IRI77_15795</name>
</gene>
<reference evidence="2 3" key="1">
    <citation type="submission" date="2020-10" db="EMBL/GenBank/DDBJ databases">
        <title>Complete genome sequence of Paludibaculum fermentans P105T, a facultatively anaerobic acidobacterium capable of dissimilatory Fe(III) reduction.</title>
        <authorList>
            <person name="Dedysh S.N."/>
            <person name="Beletsky A.V."/>
            <person name="Kulichevskaya I.S."/>
            <person name="Mardanov A.V."/>
            <person name="Ravin N.V."/>
        </authorList>
    </citation>
    <scope>NUCLEOTIDE SEQUENCE [LARGE SCALE GENOMIC DNA]</scope>
    <source>
        <strain evidence="2 3">P105</strain>
    </source>
</reference>
<dbReference type="Pfam" id="PF13490">
    <property type="entry name" value="zf-HC2"/>
    <property type="match status" value="1"/>
</dbReference>
<dbReference type="EMBL" id="CP063849">
    <property type="protein sequence ID" value="QOY92021.1"/>
    <property type="molecule type" value="Genomic_DNA"/>
</dbReference>
<dbReference type="InterPro" id="IPR041916">
    <property type="entry name" value="Anti_sigma_zinc_sf"/>
</dbReference>
<feature type="domain" description="Putative zinc-finger" evidence="1">
    <location>
        <begin position="5"/>
        <end position="39"/>
    </location>
</feature>
<dbReference type="InterPro" id="IPR011989">
    <property type="entry name" value="ARM-like"/>
</dbReference>
<dbReference type="SUPFAM" id="SSF48371">
    <property type="entry name" value="ARM repeat"/>
    <property type="match status" value="1"/>
</dbReference>
<evidence type="ECO:0000313" key="2">
    <source>
        <dbReference type="EMBL" id="QOY92021.1"/>
    </source>
</evidence>
<dbReference type="Gene3D" id="1.10.10.1320">
    <property type="entry name" value="Anti-sigma factor, zinc-finger domain"/>
    <property type="match status" value="1"/>
</dbReference>
<sequence>MAMRCEEIQELLPEYWAGSANAQGRELVKSHLAECAECRESSQLWSMLGELPDEKPGPEVAVRFRTMLAAYRHGLEQAEAPKPKKSFSISQWLYGWWPAKLELQVSIAAACLAVGVAIGVVASSNAPSAKEFAKLHDELRGTREMVAVSLMRQQSASDRLRGVSWSTRLNRPDEEVLGALLAAVDQDPSVDVRLAAADALRKYANVPEVGQGMVTALGRSDSPLVQIALIDALVDMRDRRSVTVLKKLSADQAVNESVRQRANWAIGRF</sequence>
<name>A0A7S7NYC4_PALFE</name>
<dbReference type="AlphaFoldDB" id="A0A7S7NYC4"/>
<dbReference type="InterPro" id="IPR016024">
    <property type="entry name" value="ARM-type_fold"/>
</dbReference>
<dbReference type="Proteomes" id="UP000593892">
    <property type="component" value="Chromosome"/>
</dbReference>
<organism evidence="2 3">
    <name type="scientific">Paludibaculum fermentans</name>
    <dbReference type="NCBI Taxonomy" id="1473598"/>
    <lineage>
        <taxon>Bacteria</taxon>
        <taxon>Pseudomonadati</taxon>
        <taxon>Acidobacteriota</taxon>
        <taxon>Terriglobia</taxon>
        <taxon>Bryobacterales</taxon>
        <taxon>Bryobacteraceae</taxon>
        <taxon>Paludibaculum</taxon>
    </lineage>
</organism>
<proteinExistence type="predicted"/>
<dbReference type="Gene3D" id="1.25.10.10">
    <property type="entry name" value="Leucine-rich Repeat Variant"/>
    <property type="match status" value="1"/>
</dbReference>
<dbReference type="InterPro" id="IPR027383">
    <property type="entry name" value="Znf_put"/>
</dbReference>
<evidence type="ECO:0000259" key="1">
    <source>
        <dbReference type="Pfam" id="PF13490"/>
    </source>
</evidence>
<keyword evidence="3" id="KW-1185">Reference proteome</keyword>
<dbReference type="Pfam" id="PF13646">
    <property type="entry name" value="HEAT_2"/>
    <property type="match status" value="1"/>
</dbReference>
<dbReference type="RefSeq" id="WP_194453675.1">
    <property type="nucleotide sequence ID" value="NZ_CP063849.1"/>
</dbReference>
<dbReference type="KEGG" id="pfer:IRI77_15795"/>